<dbReference type="PRINTS" id="PR00418">
    <property type="entry name" value="TPI2FAMILY"/>
</dbReference>
<evidence type="ECO:0000313" key="14">
    <source>
        <dbReference type="EMBL" id="BCY25252.1"/>
    </source>
</evidence>
<dbReference type="InterPro" id="IPR001241">
    <property type="entry name" value="Topo_IIA"/>
</dbReference>
<evidence type="ECO:0000313" key="15">
    <source>
        <dbReference type="Proteomes" id="UP000825072"/>
    </source>
</evidence>
<comment type="cofactor">
    <cofactor evidence="2">
        <name>Mg(2+)</name>
        <dbReference type="ChEBI" id="CHEBI:18420"/>
    </cofactor>
</comment>
<dbReference type="InterPro" id="IPR020568">
    <property type="entry name" value="Ribosomal_Su5_D2-typ_SF"/>
</dbReference>
<dbReference type="AlphaFoldDB" id="A0AAD1NUY5"/>
<evidence type="ECO:0000256" key="3">
    <source>
        <dbReference type="ARBA" id="ARBA00010708"/>
    </source>
</evidence>
<dbReference type="Gene3D" id="3.30.230.10">
    <property type="match status" value="1"/>
</dbReference>
<dbReference type="Pfam" id="PF02518">
    <property type="entry name" value="HATPase_c"/>
    <property type="match status" value="1"/>
</dbReference>
<comment type="catalytic activity">
    <reaction evidence="1">
        <text>ATP-dependent breakage, passage and rejoining of double-stranded DNA.</text>
        <dbReference type="EC" id="5.6.2.2"/>
    </reaction>
</comment>
<dbReference type="EMBL" id="AP024747">
    <property type="protein sequence ID" value="BCY25252.1"/>
    <property type="molecule type" value="Genomic_DNA"/>
</dbReference>
<keyword evidence="5" id="KW-0479">Metal-binding</keyword>
<dbReference type="SMART" id="SM00387">
    <property type="entry name" value="HATPase_c"/>
    <property type="match status" value="1"/>
</dbReference>
<proteinExistence type="inferred from homology"/>
<dbReference type="CDD" id="cd00822">
    <property type="entry name" value="TopoII_Trans_DNA_gyrase"/>
    <property type="match status" value="1"/>
</dbReference>
<dbReference type="InterPro" id="IPR013506">
    <property type="entry name" value="Topo_IIA_bsu_dom2"/>
</dbReference>
<evidence type="ECO:0000259" key="13">
    <source>
        <dbReference type="PROSITE" id="PS50880"/>
    </source>
</evidence>
<evidence type="ECO:0000256" key="4">
    <source>
        <dbReference type="ARBA" id="ARBA00012895"/>
    </source>
</evidence>
<keyword evidence="9" id="KW-0799">Topoisomerase</keyword>
<dbReference type="Pfam" id="PF01751">
    <property type="entry name" value="Toprim"/>
    <property type="match status" value="1"/>
</dbReference>
<dbReference type="Pfam" id="PF00204">
    <property type="entry name" value="DNA_gyraseB"/>
    <property type="match status" value="1"/>
</dbReference>
<dbReference type="FunFam" id="3.30.565.10:FF:000088">
    <property type="entry name" value="DNA topoisomerase (ATP-hydrolyzing)"/>
    <property type="match status" value="1"/>
</dbReference>
<dbReference type="Gene3D" id="3.30.565.10">
    <property type="entry name" value="Histidine kinase-like ATPase, C-terminal domain"/>
    <property type="match status" value="1"/>
</dbReference>
<dbReference type="PROSITE" id="PS50880">
    <property type="entry name" value="TOPRIM"/>
    <property type="match status" value="1"/>
</dbReference>
<keyword evidence="10" id="KW-0238">DNA-binding</keyword>
<dbReference type="InterPro" id="IPR003594">
    <property type="entry name" value="HATPase_dom"/>
</dbReference>
<protein>
    <recommendedName>
        <fullName evidence="4">DNA topoisomerase (ATP-hydrolyzing)</fullName>
        <ecNumber evidence="4">5.6.2.2</ecNumber>
    </recommendedName>
</protein>
<evidence type="ECO:0000256" key="9">
    <source>
        <dbReference type="ARBA" id="ARBA00023029"/>
    </source>
</evidence>
<dbReference type="PRINTS" id="PR01159">
    <property type="entry name" value="DNAGYRASEB"/>
</dbReference>
<evidence type="ECO:0000256" key="7">
    <source>
        <dbReference type="ARBA" id="ARBA00022840"/>
    </source>
</evidence>
<dbReference type="GO" id="GO:0003677">
    <property type="term" value="F:DNA binding"/>
    <property type="evidence" value="ECO:0007669"/>
    <property type="project" value="UniProtKB-KW"/>
</dbReference>
<reference evidence="14" key="1">
    <citation type="submission" date="2021-06" db="EMBL/GenBank/DDBJ databases">
        <title>Genome sequence of Cutibacterium modestum strain KB17-24694.</title>
        <authorList>
            <person name="Dekio I."/>
            <person name="Asahina A."/>
            <person name="Nishida M."/>
        </authorList>
    </citation>
    <scope>NUCLEOTIDE SEQUENCE</scope>
    <source>
        <strain evidence="14">KB17-24694</strain>
    </source>
</reference>
<dbReference type="InterPro" id="IPR000565">
    <property type="entry name" value="Topo_IIA_B"/>
</dbReference>
<dbReference type="Pfam" id="PF00986">
    <property type="entry name" value="DNA_gyraseB_C"/>
    <property type="match status" value="1"/>
</dbReference>
<dbReference type="InterPro" id="IPR013760">
    <property type="entry name" value="Topo_IIA-like_dom_sf"/>
</dbReference>
<evidence type="ECO:0000256" key="11">
    <source>
        <dbReference type="ARBA" id="ARBA00023235"/>
    </source>
</evidence>
<feature type="region of interest" description="Disordered" evidence="12">
    <location>
        <begin position="1"/>
        <end position="28"/>
    </location>
</feature>
<organism evidence="14 15">
    <name type="scientific">Cutibacterium modestum</name>
    <dbReference type="NCBI Taxonomy" id="2559073"/>
    <lineage>
        <taxon>Bacteria</taxon>
        <taxon>Bacillati</taxon>
        <taxon>Actinomycetota</taxon>
        <taxon>Actinomycetes</taxon>
        <taxon>Propionibacteriales</taxon>
        <taxon>Propionibacteriaceae</taxon>
        <taxon>Cutibacterium</taxon>
    </lineage>
</organism>
<dbReference type="Proteomes" id="UP000825072">
    <property type="component" value="Chromosome 1"/>
</dbReference>
<gene>
    <name evidence="14" type="ORF">KB1_12420</name>
</gene>
<evidence type="ECO:0000256" key="1">
    <source>
        <dbReference type="ARBA" id="ARBA00000185"/>
    </source>
</evidence>
<keyword evidence="11" id="KW-0413">Isomerase</keyword>
<accession>A0AAD1NUY5</accession>
<feature type="compositionally biased region" description="Basic residues" evidence="12">
    <location>
        <begin position="462"/>
        <end position="472"/>
    </location>
</feature>
<feature type="region of interest" description="Disordered" evidence="12">
    <location>
        <begin position="462"/>
        <end position="488"/>
    </location>
</feature>
<dbReference type="InterPro" id="IPR014721">
    <property type="entry name" value="Ribsml_uS5_D2-typ_fold_subgr"/>
</dbReference>
<evidence type="ECO:0000256" key="6">
    <source>
        <dbReference type="ARBA" id="ARBA00022741"/>
    </source>
</evidence>
<evidence type="ECO:0000256" key="10">
    <source>
        <dbReference type="ARBA" id="ARBA00023125"/>
    </source>
</evidence>
<dbReference type="InterPro" id="IPR018522">
    <property type="entry name" value="TopoIIA_CS"/>
</dbReference>
<feature type="compositionally biased region" description="Low complexity" evidence="12">
    <location>
        <begin position="1"/>
        <end position="20"/>
    </location>
</feature>
<dbReference type="SUPFAM" id="SSF55874">
    <property type="entry name" value="ATPase domain of HSP90 chaperone/DNA topoisomerase II/histidine kinase"/>
    <property type="match status" value="1"/>
</dbReference>
<dbReference type="SUPFAM" id="SSF54211">
    <property type="entry name" value="Ribosomal protein S5 domain 2-like"/>
    <property type="match status" value="1"/>
</dbReference>
<keyword evidence="8" id="KW-0460">Magnesium</keyword>
<keyword evidence="6" id="KW-0547">Nucleotide-binding</keyword>
<dbReference type="InterPro" id="IPR002288">
    <property type="entry name" value="DNA_gyrase_B_C"/>
</dbReference>
<keyword evidence="7" id="KW-0067">ATP-binding</keyword>
<dbReference type="PANTHER" id="PTHR45866">
    <property type="entry name" value="DNA GYRASE/TOPOISOMERASE SUBUNIT B"/>
    <property type="match status" value="1"/>
</dbReference>
<sequence length="721" mass="78446">MTMDNTSTSSTGSSETPSGERATVRTASTSREYGAKNLLVLEGLEAVRKRPAMYIGSTDTRGLMHCLWEIFDNGVDEALAGYGRRITVTLEKAGSILVTDEGRGIPVDVEPRTGLSGVEVVYTKLHAGGKFGGGAYNVSGGLHGVGASVVNAVSARLDVEVDRKSTVWGMSFRRGVPGIFDGGGPDAPFTPESGVRKVGKAKRGATGTRVRYWPDRQIFLPDAKLSWTKLADRARQTAFLVPGLEIVITDDRGIQTDPETGDVLGTVSETMRFDGGISEFAEYLATDEPVNDVMRLQGEASFTETVPMLDENGGMTPTDVDRDLGVDIALRWGSGYDTTVRSFVNIIATPKGGTHVQGFEQGLLRAFNAGLEGTRILKSSEEIVKDDVLEGLTAVVTVSLAEPQFEGQTKEVLGTPPVRRLVARIVEEKMTAFLTSAKAADKPVARTLMEKVVSASRTRVAARAHKENQRRKNALESSHLPPKLKDCRSSDPDVTELFIVEGDSALGTANVARNSEHQALLPIRGKILNVQKADLGAMLKNVECASIIQVVGAGSGKTFGLDQARYGRVIFMADADSDGAHIRCLLATLFFRYMRPMVEAGRVFSAVPPLHRFELINPKRGMDKYLYTYTDAEYQRTAAQLTKKGVRFKEPQRYKGLGEMDASQLKETTMDPRHRTLRRITVDDAAEAEGTFEVLMGNEVAPRKQFIVEGAYRLDAEQIDA</sequence>
<dbReference type="GO" id="GO:0005524">
    <property type="term" value="F:ATP binding"/>
    <property type="evidence" value="ECO:0007669"/>
    <property type="project" value="UniProtKB-KW"/>
</dbReference>
<feature type="domain" description="Toprim" evidence="13">
    <location>
        <begin position="495"/>
        <end position="609"/>
    </location>
</feature>
<dbReference type="SUPFAM" id="SSF56719">
    <property type="entry name" value="Type II DNA topoisomerase"/>
    <property type="match status" value="1"/>
</dbReference>
<dbReference type="InterPro" id="IPR006171">
    <property type="entry name" value="TOPRIM_dom"/>
</dbReference>
<evidence type="ECO:0000256" key="2">
    <source>
        <dbReference type="ARBA" id="ARBA00001946"/>
    </source>
</evidence>
<evidence type="ECO:0000256" key="5">
    <source>
        <dbReference type="ARBA" id="ARBA00022723"/>
    </source>
</evidence>
<dbReference type="SMART" id="SM00433">
    <property type="entry name" value="TOP2c"/>
    <property type="match status" value="1"/>
</dbReference>
<dbReference type="PANTHER" id="PTHR45866:SF1">
    <property type="entry name" value="DNA GYRASE SUBUNIT B, MITOCHONDRIAL"/>
    <property type="match status" value="1"/>
</dbReference>
<dbReference type="GO" id="GO:0006265">
    <property type="term" value="P:DNA topological change"/>
    <property type="evidence" value="ECO:0007669"/>
    <property type="project" value="InterPro"/>
</dbReference>
<dbReference type="GO" id="GO:0046872">
    <property type="term" value="F:metal ion binding"/>
    <property type="evidence" value="ECO:0007669"/>
    <property type="project" value="UniProtKB-KW"/>
</dbReference>
<dbReference type="InterPro" id="IPR036890">
    <property type="entry name" value="HATPase_C_sf"/>
</dbReference>
<dbReference type="GO" id="GO:0034335">
    <property type="term" value="F:DNA negative supercoiling activity"/>
    <property type="evidence" value="ECO:0007669"/>
    <property type="project" value="UniProtKB-ARBA"/>
</dbReference>
<dbReference type="CDD" id="cd16928">
    <property type="entry name" value="HATPase_GyrB-like"/>
    <property type="match status" value="1"/>
</dbReference>
<dbReference type="EC" id="5.6.2.2" evidence="4"/>
<evidence type="ECO:0000256" key="12">
    <source>
        <dbReference type="SAM" id="MobiDB-lite"/>
    </source>
</evidence>
<dbReference type="Gene3D" id="3.40.50.670">
    <property type="match status" value="1"/>
</dbReference>
<dbReference type="PROSITE" id="PS00177">
    <property type="entry name" value="TOPOISOMERASE_II"/>
    <property type="match status" value="1"/>
</dbReference>
<dbReference type="InterPro" id="IPR013759">
    <property type="entry name" value="Topo_IIA_B_C"/>
</dbReference>
<evidence type="ECO:0000256" key="8">
    <source>
        <dbReference type="ARBA" id="ARBA00022842"/>
    </source>
</evidence>
<comment type="similarity">
    <text evidence="3">Belongs to the type II topoisomerase GyrB family.</text>
</comment>
<name>A0AAD1NUY5_9ACTN</name>